<evidence type="ECO:0000256" key="12">
    <source>
        <dbReference type="ARBA" id="ARBA00023242"/>
    </source>
</evidence>
<feature type="compositionally biased region" description="Low complexity" evidence="15">
    <location>
        <begin position="169"/>
        <end position="184"/>
    </location>
</feature>
<reference evidence="17" key="1">
    <citation type="journal article" date="2020" name="bioRxiv">
        <title>Comparative genomics of Chlamydomonas.</title>
        <authorList>
            <person name="Craig R.J."/>
            <person name="Hasan A.R."/>
            <person name="Ness R.W."/>
            <person name="Keightley P.D."/>
        </authorList>
    </citation>
    <scope>NUCLEOTIDE SEQUENCE</scope>
    <source>
        <strain evidence="17">SAG 7.73</strain>
    </source>
</reference>
<dbReference type="Gene3D" id="3.40.30.10">
    <property type="entry name" value="Glutaredoxin"/>
    <property type="match status" value="1"/>
</dbReference>
<evidence type="ECO:0000256" key="1">
    <source>
        <dbReference type="ARBA" id="ARBA00004324"/>
    </source>
</evidence>
<evidence type="ECO:0000256" key="5">
    <source>
        <dbReference type="ARBA" id="ARBA00022588"/>
    </source>
</evidence>
<dbReference type="GO" id="GO:0000380">
    <property type="term" value="P:alternative mRNA splicing, via spliceosome"/>
    <property type="evidence" value="ECO:0007669"/>
    <property type="project" value="TreeGrafter"/>
</dbReference>
<dbReference type="GO" id="GO:0016607">
    <property type="term" value="C:nuclear speck"/>
    <property type="evidence" value="ECO:0007669"/>
    <property type="project" value="UniProtKB-SubCell"/>
</dbReference>
<evidence type="ECO:0000256" key="13">
    <source>
        <dbReference type="ARBA" id="ARBA00042167"/>
    </source>
</evidence>
<evidence type="ECO:0000256" key="6">
    <source>
        <dbReference type="ARBA" id="ARBA00022664"/>
    </source>
</evidence>
<gene>
    <name evidence="17" type="ORF">HXX76_004696</name>
</gene>
<accession>A0A835T942</accession>
<dbReference type="Proteomes" id="UP000650467">
    <property type="component" value="Unassembled WGS sequence"/>
</dbReference>
<proteinExistence type="predicted"/>
<keyword evidence="8" id="KW-0391">Immunity</keyword>
<evidence type="ECO:0000256" key="3">
    <source>
        <dbReference type="ARBA" id="ARBA00021117"/>
    </source>
</evidence>
<dbReference type="OrthoDB" id="42462at2759"/>
<evidence type="ECO:0000256" key="15">
    <source>
        <dbReference type="SAM" id="MobiDB-lite"/>
    </source>
</evidence>
<evidence type="ECO:0000256" key="9">
    <source>
        <dbReference type="ARBA" id="ARBA00023015"/>
    </source>
</evidence>
<feature type="compositionally biased region" description="Low complexity" evidence="15">
    <location>
        <begin position="48"/>
        <end position="64"/>
    </location>
</feature>
<feature type="domain" description="WW" evidence="16">
    <location>
        <begin position="301"/>
        <end position="335"/>
    </location>
</feature>
<comment type="subunit">
    <text evidence="14">Interacts with POU3F2/Brn-2, ATXN1, TXNL4A, HTT and AR. Interaction with ATXN1 correlates positively with the length of the polyglutamine tract. Interacts with RNA polymerase II large subunit in a phosphorylation-dependent manner. Forms a ternary complex with ATXN1 mutant and phosphorylated RNA polymerase II. Interacts (via C-terminus) with TXNL4A and CD2BP2. Interacts (via WW domain) with ATN1 and SF3B1, and may interact with additional splice factors. Interacts (via WW domain) with WBP11; Leading to reduce interaction between PQBP1 and TXNL4A. Interacts with CAPRIN1. Interacts with DDX1. Interacts with SFPQ. Interacts with KHSRP.</text>
</comment>
<dbReference type="Pfam" id="PF00397">
    <property type="entry name" value="WW"/>
    <property type="match status" value="1"/>
</dbReference>
<keyword evidence="5" id="KW-0399">Innate immunity</keyword>
<dbReference type="GO" id="GO:0043021">
    <property type="term" value="F:ribonucleoprotein complex binding"/>
    <property type="evidence" value="ECO:0007669"/>
    <property type="project" value="TreeGrafter"/>
</dbReference>
<organism evidence="17 18">
    <name type="scientific">Chlamydomonas incerta</name>
    <dbReference type="NCBI Taxonomy" id="51695"/>
    <lineage>
        <taxon>Eukaryota</taxon>
        <taxon>Viridiplantae</taxon>
        <taxon>Chlorophyta</taxon>
        <taxon>core chlorophytes</taxon>
        <taxon>Chlorophyceae</taxon>
        <taxon>CS clade</taxon>
        <taxon>Chlamydomonadales</taxon>
        <taxon>Chlamydomonadaceae</taxon>
        <taxon>Chlamydomonas</taxon>
    </lineage>
</organism>
<keyword evidence="10" id="KW-0804">Transcription</keyword>
<feature type="compositionally biased region" description="Basic and acidic residues" evidence="15">
    <location>
        <begin position="32"/>
        <end position="46"/>
    </location>
</feature>
<evidence type="ECO:0000256" key="4">
    <source>
        <dbReference type="ARBA" id="ARBA00022553"/>
    </source>
</evidence>
<dbReference type="PANTHER" id="PTHR21737">
    <property type="entry name" value="POLYGLUTAMINE BINDING PROTEIN 1/MARVEL MEMBRANE-ASSOCIATING DOMAIN CONTAINING 3"/>
    <property type="match status" value="1"/>
</dbReference>
<keyword evidence="12" id="KW-0539">Nucleus</keyword>
<dbReference type="PANTHER" id="PTHR21737:SF3">
    <property type="entry name" value="POLYGLUTAMINE-BINDING PROTEIN 1"/>
    <property type="match status" value="1"/>
</dbReference>
<comment type="subcellular location">
    <subcellularLocation>
        <location evidence="2">Cytoplasmic granule</location>
    </subcellularLocation>
    <subcellularLocation>
        <location evidence="1">Nucleus speckle</location>
    </subcellularLocation>
</comment>
<dbReference type="EMBL" id="JAEHOC010000008">
    <property type="protein sequence ID" value="KAG2439337.1"/>
    <property type="molecule type" value="Genomic_DNA"/>
</dbReference>
<protein>
    <recommendedName>
        <fullName evidence="3">Polyglutamine-binding protein 1</fullName>
    </recommendedName>
    <alternativeName>
        <fullName evidence="13">Polyglutamine tract-binding protein 1</fullName>
    </alternativeName>
</protein>
<evidence type="ECO:0000313" key="17">
    <source>
        <dbReference type="EMBL" id="KAG2439337.1"/>
    </source>
</evidence>
<dbReference type="PROSITE" id="PS50020">
    <property type="entry name" value="WW_DOMAIN_2"/>
    <property type="match status" value="2"/>
</dbReference>
<dbReference type="SUPFAM" id="SSF51045">
    <property type="entry name" value="WW domain"/>
    <property type="match status" value="2"/>
</dbReference>
<keyword evidence="7" id="KW-0677">Repeat</keyword>
<feature type="region of interest" description="Disordered" evidence="15">
    <location>
        <begin position="1"/>
        <end position="75"/>
    </location>
</feature>
<dbReference type="AlphaFoldDB" id="A0A835T942"/>
<dbReference type="GO" id="GO:0005737">
    <property type="term" value="C:cytoplasm"/>
    <property type="evidence" value="ECO:0007669"/>
    <property type="project" value="TreeGrafter"/>
</dbReference>
<evidence type="ECO:0000256" key="11">
    <source>
        <dbReference type="ARBA" id="ARBA00023187"/>
    </source>
</evidence>
<keyword evidence="4" id="KW-0597">Phosphoprotein</keyword>
<feature type="compositionally biased region" description="Basic and acidic residues" evidence="15">
    <location>
        <begin position="1"/>
        <end position="12"/>
    </location>
</feature>
<evidence type="ECO:0000256" key="10">
    <source>
        <dbReference type="ARBA" id="ARBA00023163"/>
    </source>
</evidence>
<dbReference type="Gene3D" id="2.20.70.10">
    <property type="match status" value="2"/>
</dbReference>
<feature type="compositionally biased region" description="Pro residues" evidence="15">
    <location>
        <begin position="96"/>
        <end position="138"/>
    </location>
</feature>
<feature type="compositionally biased region" description="Pro residues" evidence="15">
    <location>
        <begin position="238"/>
        <end position="248"/>
    </location>
</feature>
<evidence type="ECO:0000256" key="14">
    <source>
        <dbReference type="ARBA" id="ARBA00046362"/>
    </source>
</evidence>
<keyword evidence="6" id="KW-0507">mRNA processing</keyword>
<evidence type="ECO:0000256" key="7">
    <source>
        <dbReference type="ARBA" id="ARBA00022737"/>
    </source>
</evidence>
<keyword evidence="18" id="KW-1185">Reference proteome</keyword>
<evidence type="ECO:0000256" key="8">
    <source>
        <dbReference type="ARBA" id="ARBA00022859"/>
    </source>
</evidence>
<dbReference type="GO" id="GO:0045087">
    <property type="term" value="P:innate immune response"/>
    <property type="evidence" value="ECO:0007669"/>
    <property type="project" value="UniProtKB-KW"/>
</dbReference>
<feature type="region of interest" description="Disordered" evidence="15">
    <location>
        <begin position="89"/>
        <end position="199"/>
    </location>
</feature>
<feature type="compositionally biased region" description="Basic and acidic residues" evidence="15">
    <location>
        <begin position="404"/>
        <end position="426"/>
    </location>
</feature>
<feature type="region of interest" description="Disordered" evidence="15">
    <location>
        <begin position="215"/>
        <end position="265"/>
    </location>
</feature>
<keyword evidence="11" id="KW-0508">mRNA splicing</keyword>
<evidence type="ECO:0000256" key="2">
    <source>
        <dbReference type="ARBA" id="ARBA00004463"/>
    </source>
</evidence>
<comment type="caution">
    <text evidence="17">The sequence shown here is derived from an EMBL/GenBank/DDBJ whole genome shotgun (WGS) entry which is preliminary data.</text>
</comment>
<feature type="domain" description="WW" evidence="16">
    <location>
        <begin position="267"/>
        <end position="301"/>
    </location>
</feature>
<evidence type="ECO:0000313" key="18">
    <source>
        <dbReference type="Proteomes" id="UP000650467"/>
    </source>
</evidence>
<evidence type="ECO:0000259" key="16">
    <source>
        <dbReference type="PROSITE" id="PS50020"/>
    </source>
</evidence>
<keyword evidence="9" id="KW-0805">Transcription regulation</keyword>
<dbReference type="SMART" id="SM00456">
    <property type="entry name" value="WW"/>
    <property type="match status" value="2"/>
</dbReference>
<dbReference type="InterPro" id="IPR001202">
    <property type="entry name" value="WW_dom"/>
</dbReference>
<dbReference type="InterPro" id="IPR036020">
    <property type="entry name" value="WW_dom_sf"/>
</dbReference>
<feature type="region of interest" description="Disordered" evidence="15">
    <location>
        <begin position="379"/>
        <end position="496"/>
    </location>
</feature>
<sequence>MGEQEEAVREAAMRSNKRAHEEEDAEGSQDPRQLKEKLLKMSHDLRPAGAAAAADGVSSSGAAAPGVRERGAGDWTNYQPRSAVLAAIAANSATAPPRPPGPPLLPRPPGPPPLPRPPGPPPLPAGARPPGPPPPHPPSHSGTPPAYPGADAPSSTATMMLPPPPRPPQHLLQQQQQQQQQQQPAEAASGGGSTNYDNLPPALRARLLARGVIKDAPPTPQQQPHHDAPAHANGARPPLAPPPGPPPVVRAHYSSAPAPPTPTLAEEPLLPGWYESMDPRYMRAYFYNPTTGERIWLRPIKSLPRGWAFGTCPATGVTYYYNPRTGERTWAKPVQQDFLPSPSFIGAKIGFVFKKGAQGVGYYVDDPARALAEARAAAATARVGPPSIGPTPRGGAAADEDGDGGARKSRLEAIAEEQRRRNEARGKVPKNKKAEDELDPMDPAAYSDAPRGGWSTGLEGIIAADSTASGPIFQSRPYPAPGSVLRSNKRAIDGSG</sequence>
<name>A0A835T942_CHLIN</name>